<dbReference type="CDD" id="cd06223">
    <property type="entry name" value="PRTases_typeI"/>
    <property type="match status" value="1"/>
</dbReference>
<dbReference type="STRING" id="1802206.A3D35_03020"/>
<reference evidence="3 4" key="1">
    <citation type="journal article" date="2016" name="Nat. Commun.">
        <title>Thousands of microbial genomes shed light on interconnected biogeochemical processes in an aquifer system.</title>
        <authorList>
            <person name="Anantharaman K."/>
            <person name="Brown C.T."/>
            <person name="Hug L.A."/>
            <person name="Sharon I."/>
            <person name="Castelle C.J."/>
            <person name="Probst A.J."/>
            <person name="Thomas B.C."/>
            <person name="Singh A."/>
            <person name="Wilkins M.J."/>
            <person name="Karaoz U."/>
            <person name="Brodie E.L."/>
            <person name="Williams K.H."/>
            <person name="Hubbard S.S."/>
            <person name="Banfield J.F."/>
        </authorList>
    </citation>
    <scope>NUCLEOTIDE SEQUENCE [LARGE SCALE GENOMIC DNA]</scope>
</reference>
<dbReference type="InterPro" id="IPR029057">
    <property type="entry name" value="PRTase-like"/>
</dbReference>
<dbReference type="EMBL" id="MHOS01000014">
    <property type="protein sequence ID" value="OGZ69161.1"/>
    <property type="molecule type" value="Genomic_DNA"/>
</dbReference>
<evidence type="ECO:0000313" key="4">
    <source>
        <dbReference type="Proteomes" id="UP000176421"/>
    </source>
</evidence>
<dbReference type="InterPro" id="IPR000836">
    <property type="entry name" value="PRTase_dom"/>
</dbReference>
<comment type="similarity">
    <text evidence="1">Belongs to the ComF/GntX family.</text>
</comment>
<sequence>MKKQVKNFLVELMFPSFCLGCRKEGELLCQDCKAILDISEYDYCLCNKDPLRLPAGLNNDKCQRCKSKNLSGLYSALPYNEKALTKRIIHNFKYEPYIKNLSKTISSIILEHFDLTNKNTEDFWQNSVLIPIPMDKNKVKRRGYNQSEEIAKEISKHTQSPVLTDILFKIKPTEPQMKLSKKERENNLKGAFIAKNLEKIKNKKIFLVDDVYTTGSTMEECASVLRTGRTNQIFGIVFAREG</sequence>
<evidence type="ECO:0000259" key="2">
    <source>
        <dbReference type="Pfam" id="PF00156"/>
    </source>
</evidence>
<protein>
    <recommendedName>
        <fullName evidence="2">Phosphoribosyltransferase domain-containing protein</fullName>
    </recommendedName>
</protein>
<dbReference type="SUPFAM" id="SSF53271">
    <property type="entry name" value="PRTase-like"/>
    <property type="match status" value="1"/>
</dbReference>
<organism evidence="3 4">
    <name type="scientific">Candidatus Staskawiczbacteria bacterium RIFCSPHIGHO2_02_FULL_34_9</name>
    <dbReference type="NCBI Taxonomy" id="1802206"/>
    <lineage>
        <taxon>Bacteria</taxon>
        <taxon>Candidatus Staskawicziibacteriota</taxon>
    </lineage>
</organism>
<gene>
    <name evidence="3" type="ORF">A3D35_03020</name>
</gene>
<dbReference type="Pfam" id="PF00156">
    <property type="entry name" value="Pribosyltran"/>
    <property type="match status" value="1"/>
</dbReference>
<dbReference type="AlphaFoldDB" id="A0A1G2I3W4"/>
<dbReference type="Gene3D" id="3.40.50.2020">
    <property type="match status" value="1"/>
</dbReference>
<dbReference type="PANTHER" id="PTHR47505">
    <property type="entry name" value="DNA UTILIZATION PROTEIN YHGH"/>
    <property type="match status" value="1"/>
</dbReference>
<dbReference type="InterPro" id="IPR051910">
    <property type="entry name" value="ComF/GntX_DNA_util-trans"/>
</dbReference>
<dbReference type="PANTHER" id="PTHR47505:SF1">
    <property type="entry name" value="DNA UTILIZATION PROTEIN YHGH"/>
    <property type="match status" value="1"/>
</dbReference>
<evidence type="ECO:0000313" key="3">
    <source>
        <dbReference type="EMBL" id="OGZ69161.1"/>
    </source>
</evidence>
<name>A0A1G2I3W4_9BACT</name>
<comment type="caution">
    <text evidence="3">The sequence shown here is derived from an EMBL/GenBank/DDBJ whole genome shotgun (WGS) entry which is preliminary data.</text>
</comment>
<accession>A0A1G2I3W4</accession>
<evidence type="ECO:0000256" key="1">
    <source>
        <dbReference type="ARBA" id="ARBA00008007"/>
    </source>
</evidence>
<dbReference type="Proteomes" id="UP000176421">
    <property type="component" value="Unassembled WGS sequence"/>
</dbReference>
<proteinExistence type="inferred from homology"/>
<feature type="domain" description="Phosphoribosyltransferase" evidence="2">
    <location>
        <begin position="169"/>
        <end position="231"/>
    </location>
</feature>